<keyword evidence="5 9" id="KW-0342">GTP-binding</keyword>
<comment type="caution">
    <text evidence="12">The sequence shown here is derived from an EMBL/GenBank/DDBJ whole genome shotgun (WGS) entry which is preliminary data.</text>
</comment>
<dbReference type="SMART" id="SM00963">
    <property type="entry name" value="SRP54_N"/>
    <property type="match status" value="1"/>
</dbReference>
<accession>A0A1F5VQ93</accession>
<dbReference type="AlphaFoldDB" id="A0A1F5VQ93"/>
<dbReference type="SMART" id="SM00962">
    <property type="entry name" value="SRP54"/>
    <property type="match status" value="1"/>
</dbReference>
<feature type="binding site" evidence="9">
    <location>
        <begin position="189"/>
        <end position="193"/>
    </location>
    <ligand>
        <name>GTP</name>
        <dbReference type="ChEBI" id="CHEBI:37565"/>
    </ligand>
</feature>
<dbReference type="Gene3D" id="1.20.120.140">
    <property type="entry name" value="Signal recognition particle SRP54, nucleotide-binding domain"/>
    <property type="match status" value="1"/>
</dbReference>
<evidence type="ECO:0000313" key="12">
    <source>
        <dbReference type="EMBL" id="OGF65523.1"/>
    </source>
</evidence>
<dbReference type="NCBIfam" id="TIGR00064">
    <property type="entry name" value="ftsY"/>
    <property type="match status" value="1"/>
</dbReference>
<dbReference type="STRING" id="1817863.A2Y62_18715"/>
<dbReference type="PROSITE" id="PS00300">
    <property type="entry name" value="SRP54"/>
    <property type="match status" value="1"/>
</dbReference>
<name>A0A1F5VQ93_9BACT</name>
<dbReference type="GO" id="GO:0005047">
    <property type="term" value="F:signal recognition particle binding"/>
    <property type="evidence" value="ECO:0007669"/>
    <property type="project" value="TreeGrafter"/>
</dbReference>
<dbReference type="GO" id="GO:0006614">
    <property type="term" value="P:SRP-dependent cotranslational protein targeting to membrane"/>
    <property type="evidence" value="ECO:0007669"/>
    <property type="project" value="InterPro"/>
</dbReference>
<evidence type="ECO:0000256" key="9">
    <source>
        <dbReference type="HAMAP-Rule" id="MF_00920"/>
    </source>
</evidence>
<keyword evidence="6 9" id="KW-0472">Membrane</keyword>
<dbReference type="GO" id="GO:0005737">
    <property type="term" value="C:cytoplasm"/>
    <property type="evidence" value="ECO:0007669"/>
    <property type="project" value="UniProtKB-SubCell"/>
</dbReference>
<reference evidence="12 13" key="1">
    <citation type="journal article" date="2016" name="Nat. Commun.">
        <title>Thousands of microbial genomes shed light on interconnected biogeochemical processes in an aquifer system.</title>
        <authorList>
            <person name="Anantharaman K."/>
            <person name="Brown C.T."/>
            <person name="Hug L.A."/>
            <person name="Sharon I."/>
            <person name="Castelle C.J."/>
            <person name="Probst A.J."/>
            <person name="Thomas B.C."/>
            <person name="Singh A."/>
            <person name="Wilkins M.J."/>
            <person name="Karaoz U."/>
            <person name="Brodie E.L."/>
            <person name="Williams K.H."/>
            <person name="Hubbard S.S."/>
            <person name="Banfield J.F."/>
        </authorList>
    </citation>
    <scope>NUCLEOTIDE SEQUENCE [LARGE SCALE GENOMIC DNA]</scope>
</reference>
<evidence type="ECO:0000256" key="8">
    <source>
        <dbReference type="ARBA" id="ARBA00048027"/>
    </source>
</evidence>
<comment type="catalytic activity">
    <reaction evidence="8 9">
        <text>GTP + H2O = GDP + phosphate + H(+)</text>
        <dbReference type="Rhea" id="RHEA:19669"/>
        <dbReference type="ChEBI" id="CHEBI:15377"/>
        <dbReference type="ChEBI" id="CHEBI:15378"/>
        <dbReference type="ChEBI" id="CHEBI:37565"/>
        <dbReference type="ChEBI" id="CHEBI:43474"/>
        <dbReference type="ChEBI" id="CHEBI:58189"/>
        <dbReference type="EC" id="3.6.5.4"/>
    </reaction>
</comment>
<dbReference type="InterPro" id="IPR013822">
    <property type="entry name" value="Signal_recog_particl_SRP54_hlx"/>
</dbReference>
<dbReference type="GO" id="GO:0005525">
    <property type="term" value="F:GTP binding"/>
    <property type="evidence" value="ECO:0007669"/>
    <property type="project" value="UniProtKB-UniRule"/>
</dbReference>
<dbReference type="EC" id="3.6.5.4" evidence="9"/>
<keyword evidence="10" id="KW-0175">Coiled coil</keyword>
<evidence type="ECO:0000313" key="13">
    <source>
        <dbReference type="Proteomes" id="UP000178943"/>
    </source>
</evidence>
<protein>
    <recommendedName>
        <fullName evidence="9">Signal recognition particle receptor FtsY</fullName>
        <shortName evidence="9">SRP receptor</shortName>
        <ecNumber evidence="9">3.6.5.4</ecNumber>
    </recommendedName>
</protein>
<dbReference type="GO" id="GO:0003924">
    <property type="term" value="F:GTPase activity"/>
    <property type="evidence" value="ECO:0007669"/>
    <property type="project" value="UniProtKB-UniRule"/>
</dbReference>
<evidence type="ECO:0000256" key="6">
    <source>
        <dbReference type="ARBA" id="ARBA00023136"/>
    </source>
</evidence>
<feature type="domain" description="SRP54-type proteins GTP-binding" evidence="11">
    <location>
        <begin position="274"/>
        <end position="287"/>
    </location>
</feature>
<proteinExistence type="inferred from homology"/>
<evidence type="ECO:0000259" key="11">
    <source>
        <dbReference type="PROSITE" id="PS00300"/>
    </source>
</evidence>
<sequence>MFKSSLDRALQKAKSTIFSRLNNYFTSAKTIDQSFWDDLEECLIESDVSYQLSQNLLSALKNNVKAKKINSTETIKDELKNILVSEFESSAQKAPKQLPFVIILLGVNGVGKTTAAAKLAYYYYNKHNIESLFCAGDTFRAAAIDQLAIWADKLQCDVVKHKEGSDPSAVLYDSIQAANARSKELIIVDTAGRLHTKKNLMAELEKMMRIAKREVTADKIEVFLVLDATIGQNGLMQAKIFSQHLPIDGIIITKLDGTAKGGIALSIVKELNIPIKFVSTGETLEDFEEFSSQAYCDALLNQT</sequence>
<dbReference type="SUPFAM" id="SSF52540">
    <property type="entry name" value="P-loop containing nucleoside triphosphate hydrolases"/>
    <property type="match status" value="1"/>
</dbReference>
<dbReference type="Proteomes" id="UP000178943">
    <property type="component" value="Unassembled WGS sequence"/>
</dbReference>
<evidence type="ECO:0000256" key="3">
    <source>
        <dbReference type="ARBA" id="ARBA00022741"/>
    </source>
</evidence>
<dbReference type="EMBL" id="MFGW01000112">
    <property type="protein sequence ID" value="OGF65523.1"/>
    <property type="molecule type" value="Genomic_DNA"/>
</dbReference>
<dbReference type="FunFam" id="3.40.50.300:FF:000053">
    <property type="entry name" value="Signal recognition particle receptor FtsY"/>
    <property type="match status" value="1"/>
</dbReference>
<dbReference type="SMART" id="SM00382">
    <property type="entry name" value="AAA"/>
    <property type="match status" value="1"/>
</dbReference>
<dbReference type="InterPro" id="IPR042101">
    <property type="entry name" value="SRP54_N_sf"/>
</dbReference>
<comment type="subcellular location">
    <subcellularLocation>
        <location evidence="9">Cell membrane</location>
        <topology evidence="9">Peripheral membrane protein</topology>
        <orientation evidence="9">Cytoplasmic side</orientation>
    </subcellularLocation>
    <subcellularLocation>
        <location evidence="9">Cytoplasm</location>
    </subcellularLocation>
</comment>
<keyword evidence="3 9" id="KW-0547">Nucleotide-binding</keyword>
<comment type="similarity">
    <text evidence="9">Belongs to the GTP-binding SRP family. FtsY subfamily.</text>
</comment>
<dbReference type="Pfam" id="PF02881">
    <property type="entry name" value="SRP54_N"/>
    <property type="match status" value="1"/>
</dbReference>
<dbReference type="InterPro" id="IPR000897">
    <property type="entry name" value="SRP54_GTPase_dom"/>
</dbReference>
<evidence type="ECO:0000256" key="4">
    <source>
        <dbReference type="ARBA" id="ARBA00022801"/>
    </source>
</evidence>
<dbReference type="Gene3D" id="3.40.50.300">
    <property type="entry name" value="P-loop containing nucleotide triphosphate hydrolases"/>
    <property type="match status" value="1"/>
</dbReference>
<evidence type="ECO:0000256" key="5">
    <source>
        <dbReference type="ARBA" id="ARBA00023134"/>
    </source>
</evidence>
<dbReference type="InterPro" id="IPR004390">
    <property type="entry name" value="SR_rcpt_FtsY"/>
</dbReference>
<keyword evidence="4 9" id="KW-0378">Hydrolase</keyword>
<comment type="subunit">
    <text evidence="9">Part of the signal recognition particle protein translocation system, which is composed of SRP and FtsY.</text>
</comment>
<evidence type="ECO:0000256" key="10">
    <source>
        <dbReference type="SAM" id="Coils"/>
    </source>
</evidence>
<evidence type="ECO:0000256" key="7">
    <source>
        <dbReference type="ARBA" id="ARBA00023170"/>
    </source>
</evidence>
<dbReference type="InterPro" id="IPR003593">
    <property type="entry name" value="AAA+_ATPase"/>
</dbReference>
<dbReference type="InterPro" id="IPR036225">
    <property type="entry name" value="SRP/SRP_N"/>
</dbReference>
<dbReference type="SUPFAM" id="SSF47364">
    <property type="entry name" value="Domain of the SRP/SRP receptor G-proteins"/>
    <property type="match status" value="1"/>
</dbReference>
<feature type="binding site" evidence="9">
    <location>
        <begin position="106"/>
        <end position="113"/>
    </location>
    <ligand>
        <name>GTP</name>
        <dbReference type="ChEBI" id="CHEBI:37565"/>
    </ligand>
</feature>
<dbReference type="Pfam" id="PF00448">
    <property type="entry name" value="SRP54"/>
    <property type="match status" value="1"/>
</dbReference>
<evidence type="ECO:0000256" key="2">
    <source>
        <dbReference type="ARBA" id="ARBA00022490"/>
    </source>
</evidence>
<keyword evidence="1 9" id="KW-1003">Cell membrane</keyword>
<comment type="function">
    <text evidence="9">Involved in targeting and insertion of nascent membrane proteins into the cytoplasmic membrane. Acts as a receptor for the complex formed by the signal recognition particle (SRP) and the ribosome-nascent chain (RNC).</text>
</comment>
<feature type="binding site" evidence="9">
    <location>
        <begin position="253"/>
        <end position="256"/>
    </location>
    <ligand>
        <name>GTP</name>
        <dbReference type="ChEBI" id="CHEBI:37565"/>
    </ligand>
</feature>
<dbReference type="InterPro" id="IPR027417">
    <property type="entry name" value="P-loop_NTPase"/>
</dbReference>
<organism evidence="12 13">
    <name type="scientific">Candidatus Fischerbacteria bacterium RBG_13_37_8</name>
    <dbReference type="NCBI Taxonomy" id="1817863"/>
    <lineage>
        <taxon>Bacteria</taxon>
        <taxon>Candidatus Fischeribacteriota</taxon>
    </lineage>
</organism>
<keyword evidence="7 9" id="KW-0675">Receptor</keyword>
<feature type="coiled-coil region" evidence="10">
    <location>
        <begin position="194"/>
        <end position="221"/>
    </location>
</feature>
<dbReference type="PANTHER" id="PTHR43134:SF1">
    <property type="entry name" value="SIGNAL RECOGNITION PARTICLE RECEPTOR SUBUNIT ALPHA"/>
    <property type="match status" value="1"/>
</dbReference>
<gene>
    <name evidence="9" type="primary">ftsY</name>
    <name evidence="12" type="ORF">A2Y62_18715</name>
</gene>
<dbReference type="HAMAP" id="MF_00920">
    <property type="entry name" value="FtsY"/>
    <property type="match status" value="1"/>
</dbReference>
<keyword evidence="2 9" id="KW-0963">Cytoplasm</keyword>
<evidence type="ECO:0000256" key="1">
    <source>
        <dbReference type="ARBA" id="ARBA00022475"/>
    </source>
</evidence>
<dbReference type="GO" id="GO:0005886">
    <property type="term" value="C:plasma membrane"/>
    <property type="evidence" value="ECO:0007669"/>
    <property type="project" value="UniProtKB-SubCell"/>
</dbReference>
<dbReference type="PANTHER" id="PTHR43134">
    <property type="entry name" value="SIGNAL RECOGNITION PARTICLE RECEPTOR SUBUNIT ALPHA"/>
    <property type="match status" value="1"/>
</dbReference>